<evidence type="ECO:0000313" key="2">
    <source>
        <dbReference type="Proteomes" id="UP000294530"/>
    </source>
</evidence>
<dbReference type="KEGG" id="blac:94350257"/>
<organism evidence="1 2">
    <name type="scientific">Bremia lactucae</name>
    <name type="common">Lettuce downy mildew</name>
    <dbReference type="NCBI Taxonomy" id="4779"/>
    <lineage>
        <taxon>Eukaryota</taxon>
        <taxon>Sar</taxon>
        <taxon>Stramenopiles</taxon>
        <taxon>Oomycota</taxon>
        <taxon>Peronosporomycetes</taxon>
        <taxon>Peronosporales</taxon>
        <taxon>Peronosporaceae</taxon>
        <taxon>Bremia</taxon>
    </lineage>
</organism>
<dbReference type="RefSeq" id="XP_067815371.1">
    <property type="nucleotide sequence ID" value="XM_067964586.1"/>
</dbReference>
<gene>
    <name evidence="1" type="ORF">CCR75_006516</name>
</gene>
<sequence>MLQAFRKVKDGVDVTHVSHLDNQLYKAIHQVSKIPTLRLSKIPKSVTKSDLKGLRICGYKFVLSSVVHL</sequence>
<evidence type="ECO:0000313" key="1">
    <source>
        <dbReference type="EMBL" id="TDH65872.1"/>
    </source>
</evidence>
<accession>A0A976FFM7</accession>
<comment type="caution">
    <text evidence="1">The sequence shown here is derived from an EMBL/GenBank/DDBJ whole genome shotgun (WGS) entry which is preliminary data.</text>
</comment>
<proteinExistence type="predicted"/>
<dbReference type="GeneID" id="94350257"/>
<dbReference type="Proteomes" id="UP000294530">
    <property type="component" value="Unassembled WGS sequence"/>
</dbReference>
<keyword evidence="2" id="KW-1185">Reference proteome</keyword>
<dbReference type="AlphaFoldDB" id="A0A976FFM7"/>
<reference evidence="1 2" key="1">
    <citation type="journal article" date="2021" name="Genome Biol.">
        <title>AFLAP: assembly-free linkage analysis pipeline using k-mers from genome sequencing data.</title>
        <authorList>
            <person name="Fletcher K."/>
            <person name="Zhang L."/>
            <person name="Gil J."/>
            <person name="Han R."/>
            <person name="Cavanaugh K."/>
            <person name="Michelmore R."/>
        </authorList>
    </citation>
    <scope>NUCLEOTIDE SEQUENCE [LARGE SCALE GENOMIC DNA]</scope>
    <source>
        <strain evidence="1 2">SF5</strain>
    </source>
</reference>
<dbReference type="EMBL" id="SHOA02000001">
    <property type="protein sequence ID" value="TDH65872.1"/>
    <property type="molecule type" value="Genomic_DNA"/>
</dbReference>
<name>A0A976FFM7_BRELC</name>
<protein>
    <submittedName>
        <fullName evidence="1">Uncharacterized protein</fullName>
    </submittedName>
</protein>